<comment type="similarity">
    <text evidence="1">Belongs to the bacterial solute-binding protein ModA family.</text>
</comment>
<comment type="caution">
    <text evidence="6">The sequence shown here is derived from an EMBL/GenBank/DDBJ whole genome shotgun (WGS) entry which is preliminary data.</text>
</comment>
<keyword evidence="4" id="KW-0500">Molybdenum</keyword>
<dbReference type="InterPro" id="IPR005950">
    <property type="entry name" value="ModA"/>
</dbReference>
<evidence type="ECO:0000313" key="7">
    <source>
        <dbReference type="Proteomes" id="UP000238362"/>
    </source>
</evidence>
<dbReference type="GO" id="GO:0046872">
    <property type="term" value="F:metal ion binding"/>
    <property type="evidence" value="ECO:0007669"/>
    <property type="project" value="UniProtKB-KW"/>
</dbReference>
<evidence type="ECO:0000313" key="6">
    <source>
        <dbReference type="EMBL" id="PRX50253.1"/>
    </source>
</evidence>
<name>A0A2T0M0X5_9PSEU</name>
<dbReference type="OrthoDB" id="9785015at2"/>
<dbReference type="GO" id="GO:0015689">
    <property type="term" value="P:molybdate ion transport"/>
    <property type="evidence" value="ECO:0007669"/>
    <property type="project" value="InterPro"/>
</dbReference>
<dbReference type="EMBL" id="PVNH01000002">
    <property type="protein sequence ID" value="PRX50253.1"/>
    <property type="molecule type" value="Genomic_DNA"/>
</dbReference>
<dbReference type="PANTHER" id="PTHR30632">
    <property type="entry name" value="MOLYBDATE-BINDING PERIPLASMIC PROTEIN"/>
    <property type="match status" value="1"/>
</dbReference>
<feature type="binding site" evidence="4">
    <location>
        <position position="33"/>
    </location>
    <ligand>
        <name>molybdate</name>
        <dbReference type="ChEBI" id="CHEBI:36264"/>
    </ligand>
</feature>
<dbReference type="NCBIfam" id="TIGR01256">
    <property type="entry name" value="modA"/>
    <property type="match status" value="1"/>
</dbReference>
<dbReference type="CDD" id="cd13538">
    <property type="entry name" value="PBP2_ModA_like_1"/>
    <property type="match status" value="1"/>
</dbReference>
<proteinExistence type="inferred from homology"/>
<feature type="binding site" evidence="4">
    <location>
        <position position="164"/>
    </location>
    <ligand>
        <name>molybdate</name>
        <dbReference type="ChEBI" id="CHEBI:36264"/>
    </ligand>
</feature>
<feature type="signal peptide" evidence="5">
    <location>
        <begin position="1"/>
        <end position="19"/>
    </location>
</feature>
<dbReference type="AlphaFoldDB" id="A0A2T0M0X5"/>
<feature type="chain" id="PRO_5039708043" evidence="5">
    <location>
        <begin position="20"/>
        <end position="246"/>
    </location>
</feature>
<dbReference type="Proteomes" id="UP000238362">
    <property type="component" value="Unassembled WGS sequence"/>
</dbReference>
<gene>
    <name evidence="6" type="ORF">B0I33_102372</name>
</gene>
<evidence type="ECO:0000256" key="2">
    <source>
        <dbReference type="ARBA" id="ARBA00022723"/>
    </source>
</evidence>
<evidence type="ECO:0000256" key="1">
    <source>
        <dbReference type="ARBA" id="ARBA00009175"/>
    </source>
</evidence>
<sequence>MRRPLAACLAAVLLTTACGGGGERTVTVFAASSLTGVFGALEQRFEADHPGVDVRLNLAGSTRLAQQIREGAPADVFASANAATMADVADAGLVDGEPATFATNELTIAVAPGNPRGISSFADLADRGLTLVTCAPQVPCGAATREVERATGVDLRPDSEEPNVRAVLTKVETGEADAGVVYVTDVRSAGQRVTGVPFAEAREAVNDYPIAVLRNAADTSLARRFRDLVLGAAGQRELAEAGFGAP</sequence>
<reference evidence="6 7" key="1">
    <citation type="submission" date="2018-03" db="EMBL/GenBank/DDBJ databases">
        <title>Genomic Encyclopedia of Type Strains, Phase III (KMG-III): the genomes of soil and plant-associated and newly described type strains.</title>
        <authorList>
            <person name="Whitman W."/>
        </authorList>
    </citation>
    <scope>NUCLEOTIDE SEQUENCE [LARGE SCALE GENOMIC DNA]</scope>
    <source>
        <strain evidence="6 7">CGMCC 4.7125</strain>
    </source>
</reference>
<dbReference type="PIRSF" id="PIRSF004846">
    <property type="entry name" value="ModA"/>
    <property type="match status" value="1"/>
</dbReference>
<dbReference type="SUPFAM" id="SSF53850">
    <property type="entry name" value="Periplasmic binding protein-like II"/>
    <property type="match status" value="1"/>
</dbReference>
<evidence type="ECO:0000256" key="4">
    <source>
        <dbReference type="PIRSR" id="PIRSR004846-1"/>
    </source>
</evidence>
<evidence type="ECO:0000256" key="3">
    <source>
        <dbReference type="ARBA" id="ARBA00022729"/>
    </source>
</evidence>
<dbReference type="InterPro" id="IPR050682">
    <property type="entry name" value="ModA/WtpA"/>
</dbReference>
<dbReference type="GO" id="GO:0030973">
    <property type="term" value="F:molybdate ion binding"/>
    <property type="evidence" value="ECO:0007669"/>
    <property type="project" value="TreeGrafter"/>
</dbReference>
<feature type="binding site" evidence="4">
    <location>
        <position position="61"/>
    </location>
    <ligand>
        <name>molybdate</name>
        <dbReference type="ChEBI" id="CHEBI:36264"/>
    </ligand>
</feature>
<dbReference type="Pfam" id="PF13531">
    <property type="entry name" value="SBP_bac_11"/>
    <property type="match status" value="1"/>
</dbReference>
<accession>A0A2T0M0X5</accession>
<dbReference type="Gene3D" id="3.40.190.10">
    <property type="entry name" value="Periplasmic binding protein-like II"/>
    <property type="match status" value="2"/>
</dbReference>
<dbReference type="PROSITE" id="PS51257">
    <property type="entry name" value="PROKAR_LIPOPROTEIN"/>
    <property type="match status" value="1"/>
</dbReference>
<evidence type="ECO:0000256" key="5">
    <source>
        <dbReference type="SAM" id="SignalP"/>
    </source>
</evidence>
<keyword evidence="2 4" id="KW-0479">Metal-binding</keyword>
<organism evidence="6 7">
    <name type="scientific">Prauserella shujinwangii</name>
    <dbReference type="NCBI Taxonomy" id="1453103"/>
    <lineage>
        <taxon>Bacteria</taxon>
        <taxon>Bacillati</taxon>
        <taxon>Actinomycetota</taxon>
        <taxon>Actinomycetes</taxon>
        <taxon>Pseudonocardiales</taxon>
        <taxon>Pseudonocardiaceae</taxon>
        <taxon>Prauserella</taxon>
    </lineage>
</organism>
<keyword evidence="3 5" id="KW-0732">Signal</keyword>
<dbReference type="RefSeq" id="WP_106177359.1">
    <property type="nucleotide sequence ID" value="NZ_PVNH01000002.1"/>
</dbReference>
<feature type="binding site" evidence="4">
    <location>
        <position position="182"/>
    </location>
    <ligand>
        <name>molybdate</name>
        <dbReference type="ChEBI" id="CHEBI:36264"/>
    </ligand>
</feature>
<keyword evidence="7" id="KW-1185">Reference proteome</keyword>
<protein>
    <submittedName>
        <fullName evidence="6">Molybdate transport system substrate-binding protein</fullName>
    </submittedName>
</protein>
<dbReference type="PANTHER" id="PTHR30632:SF0">
    <property type="entry name" value="SULFATE-BINDING PROTEIN"/>
    <property type="match status" value="1"/>
</dbReference>